<dbReference type="SUPFAM" id="SSF52058">
    <property type="entry name" value="L domain-like"/>
    <property type="match status" value="1"/>
</dbReference>
<feature type="region of interest" description="Disordered" evidence="3">
    <location>
        <begin position="236"/>
        <end position="265"/>
    </location>
</feature>
<name>A0ABM1NHT9_NICVS</name>
<evidence type="ECO:0000313" key="5">
    <source>
        <dbReference type="RefSeq" id="XP_017786389.1"/>
    </source>
</evidence>
<reference evidence="5" key="1">
    <citation type="submission" date="2025-08" db="UniProtKB">
        <authorList>
            <consortium name="RefSeq"/>
        </authorList>
    </citation>
    <scope>IDENTIFICATION</scope>
    <source>
        <tissue evidence="5">Whole Larva</tissue>
    </source>
</reference>
<evidence type="ECO:0000256" key="3">
    <source>
        <dbReference type="SAM" id="MobiDB-lite"/>
    </source>
</evidence>
<dbReference type="PANTHER" id="PTHR10947">
    <property type="entry name" value="PHENYLALANYL-TRNA SYNTHETASE BETA CHAIN AND LEUCINE-RICH REPEAT-CONTAINING PROTEIN 47"/>
    <property type="match status" value="1"/>
</dbReference>
<dbReference type="InterPro" id="IPR032675">
    <property type="entry name" value="LRR_dom_sf"/>
</dbReference>
<dbReference type="Pfam" id="PF13855">
    <property type="entry name" value="LRR_8"/>
    <property type="match status" value="2"/>
</dbReference>
<dbReference type="RefSeq" id="XP_017786389.1">
    <property type="nucleotide sequence ID" value="XM_017930900.1"/>
</dbReference>
<keyword evidence="4" id="KW-1185">Reference proteome</keyword>
<dbReference type="InterPro" id="IPR045060">
    <property type="entry name" value="Phe-tRNA-ligase_IIc_bsu"/>
</dbReference>
<keyword evidence="2" id="KW-0677">Repeat</keyword>
<evidence type="ECO:0000256" key="2">
    <source>
        <dbReference type="ARBA" id="ARBA00022737"/>
    </source>
</evidence>
<dbReference type="PRINTS" id="PR00019">
    <property type="entry name" value="LEURICHRPT"/>
</dbReference>
<organism evidence="4 5">
    <name type="scientific">Nicrophorus vespilloides</name>
    <name type="common">Boreal carrion beetle</name>
    <dbReference type="NCBI Taxonomy" id="110193"/>
    <lineage>
        <taxon>Eukaryota</taxon>
        <taxon>Metazoa</taxon>
        <taxon>Ecdysozoa</taxon>
        <taxon>Arthropoda</taxon>
        <taxon>Hexapoda</taxon>
        <taxon>Insecta</taxon>
        <taxon>Pterygota</taxon>
        <taxon>Neoptera</taxon>
        <taxon>Endopterygota</taxon>
        <taxon>Coleoptera</taxon>
        <taxon>Polyphaga</taxon>
        <taxon>Staphyliniformia</taxon>
        <taxon>Silphidae</taxon>
        <taxon>Nicrophorinae</taxon>
        <taxon>Nicrophorus</taxon>
    </lineage>
</organism>
<dbReference type="SMART" id="SM00369">
    <property type="entry name" value="LRR_TYP"/>
    <property type="match status" value="5"/>
</dbReference>
<dbReference type="Proteomes" id="UP000695000">
    <property type="component" value="Unplaced"/>
</dbReference>
<dbReference type="Gene3D" id="3.50.40.10">
    <property type="entry name" value="Phenylalanyl-trna Synthetase, Chain B, domain 3"/>
    <property type="match status" value="1"/>
</dbReference>
<protein>
    <submittedName>
        <fullName evidence="5">Leucine-rich repeat-containing protein 47-like</fullName>
    </submittedName>
</protein>
<dbReference type="InterPro" id="IPR003591">
    <property type="entry name" value="Leu-rich_rpt_typical-subtyp"/>
</dbReference>
<sequence length="510" mass="56883">MSWPEVATAKKEKRHELVLAGPVITEKIQKYGLDANIFSILSLNYLNIHDTKLETIPDDIKLLTNLQTLVLHSNQLNQVPAVIGDLDKLKLLDLSFNNLKEIPESFSELNQLTSLNVSSNQLESFPKFATNAKLQVINLANNKLVDFPNICHPDMVALADLKLQLNQIAEISPDVKNLASLKSLDLTANKLTTIPKELADCNKLKEIMLKDNPIADRKLLKVVNASKGKPILDLVRTMHGTGDSKKGGGKGKKSKKESESVDLPDDPNKLKLQVLMHNVNETISIIVDEDVKKVRGHILACIVKGIQFDEQSLKQFIQLQTKLHDGICEKRNAATLATHDISKIVNNKLTYTAVKPEDLKLQPLNRTTIMTGKELFTKLQLEAESLRKEKKRNVYSGIHKYLYLLEGQKLFPCLNDNERTISFPPITNSETTKIGLGTTSMFIEVTSATSQGICRKVLDSFLLETLLLLNADLTVEQVKNTDVEGNLKSIYPSKNDLIFGPDVNVTVTRN</sequence>
<dbReference type="SMART" id="SM00364">
    <property type="entry name" value="LRR_BAC"/>
    <property type="match status" value="4"/>
</dbReference>
<proteinExistence type="predicted"/>
<evidence type="ECO:0000256" key="1">
    <source>
        <dbReference type="ARBA" id="ARBA00022614"/>
    </source>
</evidence>
<keyword evidence="1" id="KW-0433">Leucine-rich repeat</keyword>
<dbReference type="PANTHER" id="PTHR10947:SF3">
    <property type="entry name" value="LEUCINE-RICH REPEAT-CONTAINING PROTEIN 47"/>
    <property type="match status" value="1"/>
</dbReference>
<evidence type="ECO:0000313" key="4">
    <source>
        <dbReference type="Proteomes" id="UP000695000"/>
    </source>
</evidence>
<accession>A0ABM1NHT9</accession>
<dbReference type="GeneID" id="108569376"/>
<gene>
    <name evidence="5" type="primary">LOC108569376</name>
</gene>
<dbReference type="InterPro" id="IPR001611">
    <property type="entry name" value="Leu-rich_rpt"/>
</dbReference>
<dbReference type="InterPro" id="IPR020825">
    <property type="entry name" value="Phe-tRNA_synthase-like_B3/B4"/>
</dbReference>
<dbReference type="Gene3D" id="3.80.10.10">
    <property type="entry name" value="Ribonuclease Inhibitor"/>
    <property type="match status" value="2"/>
</dbReference>
<dbReference type="PROSITE" id="PS51450">
    <property type="entry name" value="LRR"/>
    <property type="match status" value="2"/>
</dbReference>